<name>A0A498BXF1_9GAMM</name>
<dbReference type="AlphaFoldDB" id="A0A498BXF1"/>
<evidence type="ECO:0008006" key="6">
    <source>
        <dbReference type="Google" id="ProtNLM"/>
    </source>
</evidence>
<protein>
    <recommendedName>
        <fullName evidence="6">Secreted protein</fullName>
    </recommendedName>
</protein>
<dbReference type="Proteomes" id="UP000449004">
    <property type="component" value="Unassembled WGS sequence"/>
</dbReference>
<dbReference type="EMBL" id="RCDC01000008">
    <property type="protein sequence ID" value="RLK48424.1"/>
    <property type="molecule type" value="Genomic_DNA"/>
</dbReference>
<evidence type="ECO:0000313" key="5">
    <source>
        <dbReference type="Proteomes" id="UP000449004"/>
    </source>
</evidence>
<reference evidence="3 4" key="1">
    <citation type="submission" date="2018-10" db="EMBL/GenBank/DDBJ databases">
        <title>Comparative analysis of microorganisms from saline springs in Andes Mountain Range, Colombia.</title>
        <authorList>
            <person name="Rubin E."/>
        </authorList>
    </citation>
    <scope>NUCLEOTIDE SEQUENCE [LARGE SCALE GENOMIC DNA]</scope>
    <source>
        <strain evidence="3 4">USBA GBX 843</strain>
    </source>
</reference>
<feature type="signal peptide" evidence="1">
    <location>
        <begin position="1"/>
        <end position="18"/>
    </location>
</feature>
<gene>
    <name evidence="3" type="ORF">BCL79_3642</name>
    <name evidence="2" type="ORF">F9K92_10820</name>
</gene>
<feature type="chain" id="PRO_5036117516" description="Secreted protein" evidence="1">
    <location>
        <begin position="19"/>
        <end position="136"/>
    </location>
</feature>
<evidence type="ECO:0000256" key="1">
    <source>
        <dbReference type="SAM" id="SignalP"/>
    </source>
</evidence>
<evidence type="ECO:0000313" key="3">
    <source>
        <dbReference type="EMBL" id="RLK48424.1"/>
    </source>
</evidence>
<evidence type="ECO:0000313" key="4">
    <source>
        <dbReference type="Proteomes" id="UP000274786"/>
    </source>
</evidence>
<keyword evidence="1" id="KW-0732">Signal</keyword>
<evidence type="ECO:0000313" key="2">
    <source>
        <dbReference type="EMBL" id="KAB7630238.1"/>
    </source>
</evidence>
<reference evidence="2 5" key="2">
    <citation type="submission" date="2019-10" db="EMBL/GenBank/DDBJ databases">
        <title>Halotolerant bacteria associated to Saharan-endemic halophytes Stipa tenacissima L. and Atriplex halimus L mitigate salt stress and promote growth of tomato plants.</title>
        <authorList>
            <person name="Dif G."/>
        </authorList>
    </citation>
    <scope>NUCLEOTIDE SEQUENCE [LARGE SCALE GENOMIC DNA]</scope>
    <source>
        <strain evidence="2 5">IS26</strain>
    </source>
</reference>
<sequence>MRWLAPLLLLLAIAPAHADDIRCLTGGSRQQIHLEWKLPEGTADGERVSHVRYAGKTAWLRLTLASQESTVLAEDRPWQFDTVWDEHLDGKVIGHYAISTQGARIYGFSYTNARTGQQTAFGEDFEAITDTGCHWE</sequence>
<dbReference type="EMBL" id="WELC01000012">
    <property type="protein sequence ID" value="KAB7630238.1"/>
    <property type="molecule type" value="Genomic_DNA"/>
</dbReference>
<dbReference type="RefSeq" id="WP_121043705.1">
    <property type="nucleotide sequence ID" value="NZ_RCDC01000008.1"/>
</dbReference>
<dbReference type="OrthoDB" id="9096196at2"/>
<dbReference type="Proteomes" id="UP000274786">
    <property type="component" value="Unassembled WGS sequence"/>
</dbReference>
<proteinExistence type="predicted"/>
<organism evidence="3 4">
    <name type="scientific">Stenotrophomonas rhizophila</name>
    <dbReference type="NCBI Taxonomy" id="216778"/>
    <lineage>
        <taxon>Bacteria</taxon>
        <taxon>Pseudomonadati</taxon>
        <taxon>Pseudomonadota</taxon>
        <taxon>Gammaproteobacteria</taxon>
        <taxon>Lysobacterales</taxon>
        <taxon>Lysobacteraceae</taxon>
        <taxon>Stenotrophomonas</taxon>
    </lineage>
</organism>
<comment type="caution">
    <text evidence="3">The sequence shown here is derived from an EMBL/GenBank/DDBJ whole genome shotgun (WGS) entry which is preliminary data.</text>
</comment>
<accession>A0A498BXF1</accession>